<name>A0A1H6FB41_9GAMM</name>
<dbReference type="Gene3D" id="2.60.40.10">
    <property type="entry name" value="Immunoglobulins"/>
    <property type="match status" value="1"/>
</dbReference>
<gene>
    <name evidence="2" type="ORF">MBHS_02204</name>
</gene>
<evidence type="ECO:0000313" key="3">
    <source>
        <dbReference type="Proteomes" id="UP000236724"/>
    </source>
</evidence>
<evidence type="ECO:0000313" key="2">
    <source>
        <dbReference type="EMBL" id="SEH06346.1"/>
    </source>
</evidence>
<feature type="domain" description="FixG C-terminal immunoglobulin-like" evidence="1">
    <location>
        <begin position="14"/>
        <end position="132"/>
    </location>
</feature>
<dbReference type="AlphaFoldDB" id="A0A1H6FB41"/>
<dbReference type="InterPro" id="IPR013783">
    <property type="entry name" value="Ig-like_fold"/>
</dbReference>
<protein>
    <submittedName>
        <fullName evidence="2">Ubp3 associated protein Bre5</fullName>
    </submittedName>
</protein>
<dbReference type="EMBL" id="FMSV02000475">
    <property type="protein sequence ID" value="SEH06346.1"/>
    <property type="molecule type" value="Genomic_DNA"/>
</dbReference>
<keyword evidence="3" id="KW-1185">Reference proteome</keyword>
<evidence type="ECO:0000259" key="1">
    <source>
        <dbReference type="Pfam" id="PF11614"/>
    </source>
</evidence>
<dbReference type="InterPro" id="IPR032879">
    <property type="entry name" value="FixG_C"/>
</dbReference>
<dbReference type="Pfam" id="PF11614">
    <property type="entry name" value="FixG_C"/>
    <property type="match status" value="1"/>
</dbReference>
<reference evidence="2 3" key="1">
    <citation type="submission" date="2016-10" db="EMBL/GenBank/DDBJ databases">
        <authorList>
            <person name="de Groot N.N."/>
        </authorList>
    </citation>
    <scope>NUCLEOTIDE SEQUENCE [LARGE SCALE GENOMIC DNA]</scope>
    <source>
        <strain evidence="2">MBHS1</strain>
    </source>
</reference>
<dbReference type="Proteomes" id="UP000236724">
    <property type="component" value="Unassembled WGS sequence"/>
</dbReference>
<organism evidence="2 3">
    <name type="scientific">Candidatus Venteria ishoeyi</name>
    <dbReference type="NCBI Taxonomy" id="1899563"/>
    <lineage>
        <taxon>Bacteria</taxon>
        <taxon>Pseudomonadati</taxon>
        <taxon>Pseudomonadota</taxon>
        <taxon>Gammaproteobacteria</taxon>
        <taxon>Thiotrichales</taxon>
        <taxon>Thiotrichaceae</taxon>
        <taxon>Venteria</taxon>
    </lineage>
</organism>
<proteinExistence type="predicted"/>
<accession>A0A1H6FB41</accession>
<sequence length="135" mass="15399">MIYGALLLTLFIGMGYSISQRDKVGLDVIRDRNMLYRETNDGWVENVYVLKVMNMTENAQTYKFSAQGIEGLKLEMPEPEVKVKSGIVTEVIVRLQADPDILTERSSKVYFKIQSVEHPDITVEEQARFLGPLNI</sequence>